<dbReference type="OrthoDB" id="1123494at2"/>
<evidence type="ECO:0000313" key="2">
    <source>
        <dbReference type="EMBL" id="RIH64501.1"/>
    </source>
</evidence>
<name>A0A399D1E3_9BACT</name>
<proteinExistence type="predicted"/>
<keyword evidence="1" id="KW-0472">Membrane</keyword>
<gene>
    <name evidence="2" type="ORF">D1164_14175</name>
</gene>
<sequence>MLQEIVTYLIVAFAVAVAARKIYYKLARKAPHTKASTAPDTSTASNENCAECVTECVLRHADPQTKKENAALCAKT</sequence>
<feature type="transmembrane region" description="Helical" evidence="1">
    <location>
        <begin position="6"/>
        <end position="24"/>
    </location>
</feature>
<protein>
    <submittedName>
        <fullName evidence="2">Uncharacterized protein</fullName>
    </submittedName>
</protein>
<evidence type="ECO:0000313" key="3">
    <source>
        <dbReference type="Proteomes" id="UP000266441"/>
    </source>
</evidence>
<keyword evidence="3" id="KW-1185">Reference proteome</keyword>
<comment type="caution">
    <text evidence="2">The sequence shown here is derived from an EMBL/GenBank/DDBJ whole genome shotgun (WGS) entry which is preliminary data.</text>
</comment>
<keyword evidence="1" id="KW-0812">Transmembrane</keyword>
<dbReference type="RefSeq" id="WP_119350659.1">
    <property type="nucleotide sequence ID" value="NZ_QWET01000010.1"/>
</dbReference>
<keyword evidence="1" id="KW-1133">Transmembrane helix</keyword>
<evidence type="ECO:0000256" key="1">
    <source>
        <dbReference type="SAM" id="Phobius"/>
    </source>
</evidence>
<dbReference type="EMBL" id="QWET01000010">
    <property type="protein sequence ID" value="RIH64501.1"/>
    <property type="molecule type" value="Genomic_DNA"/>
</dbReference>
<accession>A0A399D1E3</accession>
<dbReference type="Proteomes" id="UP000266441">
    <property type="component" value="Unassembled WGS sequence"/>
</dbReference>
<dbReference type="AlphaFoldDB" id="A0A399D1E3"/>
<reference evidence="2 3" key="1">
    <citation type="journal article" date="2015" name="Int. J. Syst. Evol. Microbiol.">
        <title>Mariniphaga sediminis sp. nov., isolated from coastal sediment.</title>
        <authorList>
            <person name="Wang F.Q."/>
            <person name="Shen Q.Y."/>
            <person name="Chen G.J."/>
            <person name="Du Z.J."/>
        </authorList>
    </citation>
    <scope>NUCLEOTIDE SEQUENCE [LARGE SCALE GENOMIC DNA]</scope>
    <source>
        <strain evidence="2 3">SY21</strain>
    </source>
</reference>
<organism evidence="2 3">
    <name type="scientific">Mariniphaga sediminis</name>
    <dbReference type="NCBI Taxonomy" id="1628158"/>
    <lineage>
        <taxon>Bacteria</taxon>
        <taxon>Pseudomonadati</taxon>
        <taxon>Bacteroidota</taxon>
        <taxon>Bacteroidia</taxon>
        <taxon>Marinilabiliales</taxon>
        <taxon>Prolixibacteraceae</taxon>
        <taxon>Mariniphaga</taxon>
    </lineage>
</organism>